<name>A0A9P4MHJ0_9PEZI</name>
<dbReference type="OrthoDB" id="206201at2759"/>
<evidence type="ECO:0000256" key="1">
    <source>
        <dbReference type="ARBA" id="ARBA00011073"/>
    </source>
</evidence>
<dbReference type="GO" id="GO:0004252">
    <property type="term" value="F:serine-type endopeptidase activity"/>
    <property type="evidence" value="ECO:0007669"/>
    <property type="project" value="UniProtKB-UniRule"/>
</dbReference>
<keyword evidence="2 6" id="KW-0645">Protease</keyword>
<comment type="caution">
    <text evidence="10">The sequence shown here is derived from an EMBL/GenBank/DDBJ whole genome shotgun (WGS) entry which is preliminary data.</text>
</comment>
<organism evidence="10 11">
    <name type="scientific">Myriangium duriaei CBS 260.36</name>
    <dbReference type="NCBI Taxonomy" id="1168546"/>
    <lineage>
        <taxon>Eukaryota</taxon>
        <taxon>Fungi</taxon>
        <taxon>Dikarya</taxon>
        <taxon>Ascomycota</taxon>
        <taxon>Pezizomycotina</taxon>
        <taxon>Dothideomycetes</taxon>
        <taxon>Dothideomycetidae</taxon>
        <taxon>Myriangiales</taxon>
        <taxon>Myriangiaceae</taxon>
        <taxon>Myriangium</taxon>
    </lineage>
</organism>
<reference evidence="10" key="1">
    <citation type="journal article" date="2020" name="Stud. Mycol.">
        <title>101 Dothideomycetes genomes: a test case for predicting lifestyles and emergence of pathogens.</title>
        <authorList>
            <person name="Haridas S."/>
            <person name="Albert R."/>
            <person name="Binder M."/>
            <person name="Bloem J."/>
            <person name="Labutti K."/>
            <person name="Salamov A."/>
            <person name="Andreopoulos B."/>
            <person name="Baker S."/>
            <person name="Barry K."/>
            <person name="Bills G."/>
            <person name="Bluhm B."/>
            <person name="Cannon C."/>
            <person name="Castanera R."/>
            <person name="Culley D."/>
            <person name="Daum C."/>
            <person name="Ezra D."/>
            <person name="Gonzalez J."/>
            <person name="Henrissat B."/>
            <person name="Kuo A."/>
            <person name="Liang C."/>
            <person name="Lipzen A."/>
            <person name="Lutzoni F."/>
            <person name="Magnuson J."/>
            <person name="Mondo S."/>
            <person name="Nolan M."/>
            <person name="Ohm R."/>
            <person name="Pangilinan J."/>
            <person name="Park H.-J."/>
            <person name="Ramirez L."/>
            <person name="Alfaro M."/>
            <person name="Sun H."/>
            <person name="Tritt A."/>
            <person name="Yoshinaga Y."/>
            <person name="Zwiers L.-H."/>
            <person name="Turgeon B."/>
            <person name="Goodwin S."/>
            <person name="Spatafora J."/>
            <person name="Crous P."/>
            <person name="Grigoriev I."/>
        </authorList>
    </citation>
    <scope>NUCLEOTIDE SEQUENCE</scope>
    <source>
        <strain evidence="10">CBS 260.36</strain>
    </source>
</reference>
<dbReference type="Gene3D" id="3.40.50.200">
    <property type="entry name" value="Peptidase S8/S53 domain"/>
    <property type="match status" value="1"/>
</dbReference>
<evidence type="ECO:0000256" key="3">
    <source>
        <dbReference type="ARBA" id="ARBA00022729"/>
    </source>
</evidence>
<keyword evidence="11" id="KW-1185">Reference proteome</keyword>
<dbReference type="PROSITE" id="PS51892">
    <property type="entry name" value="SUBTILASE"/>
    <property type="match status" value="1"/>
</dbReference>
<dbReference type="InterPro" id="IPR050131">
    <property type="entry name" value="Peptidase_S8_subtilisin-like"/>
</dbReference>
<dbReference type="Pfam" id="PF05922">
    <property type="entry name" value="Inhibitor_I9"/>
    <property type="match status" value="1"/>
</dbReference>
<evidence type="ECO:0000256" key="7">
    <source>
        <dbReference type="SAM" id="SignalP"/>
    </source>
</evidence>
<proteinExistence type="inferred from homology"/>
<feature type="active site" description="Charge relay system" evidence="6">
    <location>
        <position position="183"/>
    </location>
</feature>
<protein>
    <submittedName>
        <fullName evidence="10">Subtilisin-like protein</fullName>
    </submittedName>
</protein>
<keyword evidence="5 6" id="KW-0720">Serine protease</keyword>
<dbReference type="PANTHER" id="PTHR43806:SF11">
    <property type="entry name" value="CEREVISIN-RELATED"/>
    <property type="match status" value="1"/>
</dbReference>
<dbReference type="InterPro" id="IPR010259">
    <property type="entry name" value="S8pro/Inhibitor_I9"/>
</dbReference>
<comment type="similarity">
    <text evidence="1 6">Belongs to the peptidase S8 family.</text>
</comment>
<dbReference type="AlphaFoldDB" id="A0A9P4MHJ0"/>
<dbReference type="InterPro" id="IPR037045">
    <property type="entry name" value="S8pro/Inhibitor_I9_sf"/>
</dbReference>
<evidence type="ECO:0000256" key="6">
    <source>
        <dbReference type="PROSITE-ProRule" id="PRU01240"/>
    </source>
</evidence>
<gene>
    <name evidence="10" type="ORF">K461DRAFT_229828</name>
</gene>
<keyword evidence="4 6" id="KW-0378">Hydrolase</keyword>
<feature type="chain" id="PRO_5040179773" evidence="7">
    <location>
        <begin position="22"/>
        <end position="396"/>
    </location>
</feature>
<keyword evidence="3 7" id="KW-0732">Signal</keyword>
<evidence type="ECO:0000256" key="5">
    <source>
        <dbReference type="ARBA" id="ARBA00022825"/>
    </source>
</evidence>
<dbReference type="SUPFAM" id="SSF54897">
    <property type="entry name" value="Protease propeptides/inhibitors"/>
    <property type="match status" value="1"/>
</dbReference>
<dbReference type="InterPro" id="IPR000209">
    <property type="entry name" value="Peptidase_S8/S53_dom"/>
</dbReference>
<dbReference type="InterPro" id="IPR036852">
    <property type="entry name" value="Peptidase_S8/S53_dom_sf"/>
</dbReference>
<dbReference type="Gene3D" id="3.30.70.80">
    <property type="entry name" value="Peptidase S8 propeptide/proteinase inhibitor I9"/>
    <property type="match status" value="1"/>
</dbReference>
<evidence type="ECO:0000313" key="11">
    <source>
        <dbReference type="Proteomes" id="UP000799439"/>
    </source>
</evidence>
<feature type="domain" description="Peptidase S8/S53" evidence="8">
    <location>
        <begin position="149"/>
        <end position="374"/>
    </location>
</feature>
<feature type="signal peptide" evidence="7">
    <location>
        <begin position="1"/>
        <end position="21"/>
    </location>
</feature>
<dbReference type="Proteomes" id="UP000799439">
    <property type="component" value="Unassembled WGS sequence"/>
</dbReference>
<evidence type="ECO:0000259" key="9">
    <source>
        <dbReference type="Pfam" id="PF05922"/>
    </source>
</evidence>
<accession>A0A9P4MHJ0</accession>
<dbReference type="InterPro" id="IPR015500">
    <property type="entry name" value="Peptidase_S8_subtilisin-rel"/>
</dbReference>
<evidence type="ECO:0000313" key="10">
    <source>
        <dbReference type="EMBL" id="KAF2150059.1"/>
    </source>
</evidence>
<evidence type="ECO:0000259" key="8">
    <source>
        <dbReference type="Pfam" id="PF00082"/>
    </source>
</evidence>
<feature type="active site" description="Charge relay system" evidence="6">
    <location>
        <position position="339"/>
    </location>
</feature>
<dbReference type="InterPro" id="IPR034193">
    <property type="entry name" value="PCSK9_ProteinaseK-like"/>
</dbReference>
<dbReference type="EMBL" id="ML996090">
    <property type="protein sequence ID" value="KAF2150059.1"/>
    <property type="molecule type" value="Genomic_DNA"/>
</dbReference>
<feature type="active site" description="Charge relay system" evidence="6">
    <location>
        <position position="151"/>
    </location>
</feature>
<dbReference type="CDD" id="cd04077">
    <property type="entry name" value="Peptidases_S8_PCSK9_ProteinaseK_like"/>
    <property type="match status" value="1"/>
</dbReference>
<evidence type="ECO:0000256" key="4">
    <source>
        <dbReference type="ARBA" id="ARBA00022801"/>
    </source>
</evidence>
<dbReference type="PRINTS" id="PR00723">
    <property type="entry name" value="SUBTILISIN"/>
</dbReference>
<dbReference type="GO" id="GO:0006508">
    <property type="term" value="P:proteolysis"/>
    <property type="evidence" value="ECO:0007669"/>
    <property type="project" value="UniProtKB-KW"/>
</dbReference>
<feature type="domain" description="Inhibitor I9" evidence="9">
    <location>
        <begin position="27"/>
        <end position="103"/>
    </location>
</feature>
<evidence type="ECO:0000256" key="2">
    <source>
        <dbReference type="ARBA" id="ARBA00022670"/>
    </source>
</evidence>
<sequence>MQTLFIFVWWFACIFSTLVTTANISDRYIILLKPDVDIVQHLKFVENLYTKIIADQPDKAYQGITHQYNISDALLGYAGHFDNTTIARLKIHHDVATIESDKVFVAEASVPNAKIPPTYGLGLLSHRGLENMEEYLYDKSAGKGTFGYVVDSGINIKHVEFEKRASKGYNACKPATFEDDNGHGTAMAGLMGSKTFGVAKKTKLIAVKVLNKNEGTTAALLDGYQWAVNDIVKRKRQSKAVVNCSWYGAYSPALNKAVDVAWSQNVTTVVCSGNVGEDADNYSPASAEGAITVGATDWYRKRHPASNWGDPVDIFAAGVNIYSPAHVNKTAIAIGSGTSQAAAYVAGLVLYLKGMKKSKLPDALATKAYVLELATKDVVKDPKGSHNRFVYNGSGK</sequence>
<dbReference type="Pfam" id="PF00082">
    <property type="entry name" value="Peptidase_S8"/>
    <property type="match status" value="1"/>
</dbReference>
<dbReference type="PANTHER" id="PTHR43806">
    <property type="entry name" value="PEPTIDASE S8"/>
    <property type="match status" value="1"/>
</dbReference>
<dbReference type="SUPFAM" id="SSF52743">
    <property type="entry name" value="Subtilisin-like"/>
    <property type="match status" value="1"/>
</dbReference>